<feature type="transmembrane region" description="Helical" evidence="7">
    <location>
        <begin position="326"/>
        <end position="344"/>
    </location>
</feature>
<sequence>MKELLRTGATQLLVAAIIGLLVVGTYALGYFGSYQLLFEDLLFSERPVDDSLVIVAIDNESLATIGQWPWPREVFAKALANLQTVAPATVGLDVIFADPSRIGEADDAALERVLRGLSYPIVMPIEGVGERGARVGGMTSDNQELRLVEPLSRFTAHEAVHLGHVNLLLDRDATARRLPLAIQVGAEEIPAFATEVARLSGKKVRLSPSLYYGPTPRVVYAGPPGTVPQLSFVDLYNGEPSALRALTGKIVFVGATAADLHDEQATPFSRGTLMSGVEIQAQATNMFLVGSRLVPLAPLTMAALLLLAALISALFFLFVRRPLVAVGVNVLIGLLYLPLTIFLFNRGVLVSFLHLQLAWILATATLFGYRYLSVERERREMRNAFSKYVSRDVLAEILADPSKVKLGGDEYEATVFFSDVRGFTTLSETLTPTELVSFLNRYLSVMTDITIEERGVIDKYIGDAIMGFWGAPIRTETHAIDAVRASLLMVEALDAFNAESKAAGGLVIDIGIGINTGKVTAGNMGSERRFDYTVMGDAVNLASRLEGQTKSYGIHILVSEYTYAALPKEILEREQIVTRELDQIKVKGKKMPVRVFQIVDRDKAETVRPILTRFNELRELYYRGAWDGCIKLGEQILALSDDGPTKALTERARYFKEHPPEHWGGVYELKTK</sequence>
<evidence type="ECO:0000256" key="7">
    <source>
        <dbReference type="SAM" id="Phobius"/>
    </source>
</evidence>
<keyword evidence="5 7" id="KW-1133">Transmembrane helix</keyword>
<keyword evidence="6 7" id="KW-0472">Membrane</keyword>
<evidence type="ECO:0000313" key="10">
    <source>
        <dbReference type="Proteomes" id="UP000228767"/>
    </source>
</evidence>
<evidence type="ECO:0000256" key="4">
    <source>
        <dbReference type="ARBA" id="ARBA00022692"/>
    </source>
</evidence>
<dbReference type="InterPro" id="IPR029787">
    <property type="entry name" value="Nucleotide_cyclase"/>
</dbReference>
<protein>
    <recommendedName>
        <fullName evidence="8">Guanylate cyclase domain-containing protein</fullName>
    </recommendedName>
</protein>
<dbReference type="GO" id="GO:0035556">
    <property type="term" value="P:intracellular signal transduction"/>
    <property type="evidence" value="ECO:0007669"/>
    <property type="project" value="InterPro"/>
</dbReference>
<feature type="domain" description="Guanylate cyclase" evidence="8">
    <location>
        <begin position="414"/>
        <end position="546"/>
    </location>
</feature>
<reference evidence="9 10" key="1">
    <citation type="submission" date="2017-09" db="EMBL/GenBank/DDBJ databases">
        <title>Depth-based differentiation of microbial function through sediment-hosted aquifers and enrichment of novel symbionts in the deep terrestrial subsurface.</title>
        <authorList>
            <person name="Probst A.J."/>
            <person name="Ladd B."/>
            <person name="Jarett J.K."/>
            <person name="Geller-Mcgrath D.E."/>
            <person name="Sieber C.M."/>
            <person name="Emerson J.B."/>
            <person name="Anantharaman K."/>
            <person name="Thomas B.C."/>
            <person name="Malmstrom R."/>
            <person name="Stieglmeier M."/>
            <person name="Klingl A."/>
            <person name="Woyke T."/>
            <person name="Ryan C.M."/>
            <person name="Banfield J.F."/>
        </authorList>
    </citation>
    <scope>NUCLEOTIDE SEQUENCE [LARGE SCALE GENOMIC DNA]</scope>
    <source>
        <strain evidence="9">CG10_big_fil_rev_8_21_14_0_10_51_16</strain>
    </source>
</reference>
<evidence type="ECO:0000259" key="8">
    <source>
        <dbReference type="PROSITE" id="PS50125"/>
    </source>
</evidence>
<dbReference type="PANTHER" id="PTHR43081:SF1">
    <property type="entry name" value="ADENYLATE CYCLASE, TERMINAL-DIFFERENTIATION SPECIFIC"/>
    <property type="match status" value="1"/>
</dbReference>
<dbReference type="Proteomes" id="UP000228767">
    <property type="component" value="Unassembled WGS sequence"/>
</dbReference>
<evidence type="ECO:0000313" key="9">
    <source>
        <dbReference type="EMBL" id="PIR44873.1"/>
    </source>
</evidence>
<comment type="caution">
    <text evidence="9">The sequence shown here is derived from an EMBL/GenBank/DDBJ whole genome shotgun (WGS) entry which is preliminary data.</text>
</comment>
<evidence type="ECO:0000256" key="3">
    <source>
        <dbReference type="ARBA" id="ARBA00022475"/>
    </source>
</evidence>
<dbReference type="Gene3D" id="3.30.70.1230">
    <property type="entry name" value="Nucleotide cyclase"/>
    <property type="match status" value="1"/>
</dbReference>
<organism evidence="9 10">
    <name type="scientific">Candidatus Vogelbacteria bacterium CG10_big_fil_rev_8_21_14_0_10_51_16</name>
    <dbReference type="NCBI Taxonomy" id="1975045"/>
    <lineage>
        <taxon>Bacteria</taxon>
        <taxon>Candidatus Vogeliibacteriota</taxon>
    </lineage>
</organism>
<feature type="transmembrane region" description="Helical" evidence="7">
    <location>
        <begin position="350"/>
        <end position="372"/>
    </location>
</feature>
<comment type="subcellular location">
    <subcellularLocation>
        <location evidence="1">Cell envelope</location>
    </subcellularLocation>
</comment>
<keyword evidence="4 7" id="KW-0812">Transmembrane</keyword>
<gene>
    <name evidence="9" type="ORF">COV10_02520</name>
</gene>
<dbReference type="FunFam" id="3.30.70.1230:FF:000016">
    <property type="entry name" value="Adenylate/guanylate cyclase domain-containing protein"/>
    <property type="match status" value="1"/>
</dbReference>
<proteinExistence type="inferred from homology"/>
<feature type="transmembrane region" description="Helical" evidence="7">
    <location>
        <begin position="12"/>
        <end position="32"/>
    </location>
</feature>
<dbReference type="InterPro" id="IPR007890">
    <property type="entry name" value="CHASE2"/>
</dbReference>
<evidence type="ECO:0000256" key="1">
    <source>
        <dbReference type="ARBA" id="ARBA00004196"/>
    </source>
</evidence>
<dbReference type="InterPro" id="IPR001054">
    <property type="entry name" value="A/G_cyclase"/>
</dbReference>
<evidence type="ECO:0000256" key="2">
    <source>
        <dbReference type="ARBA" id="ARBA00005381"/>
    </source>
</evidence>
<dbReference type="Pfam" id="PF00211">
    <property type="entry name" value="Guanylate_cyc"/>
    <property type="match status" value="1"/>
</dbReference>
<evidence type="ECO:0000256" key="5">
    <source>
        <dbReference type="ARBA" id="ARBA00022989"/>
    </source>
</evidence>
<dbReference type="CDD" id="cd07302">
    <property type="entry name" value="CHD"/>
    <property type="match status" value="1"/>
</dbReference>
<dbReference type="Pfam" id="PF05226">
    <property type="entry name" value="CHASE2"/>
    <property type="match status" value="1"/>
</dbReference>
<name>A0A2H0REE8_9BACT</name>
<comment type="similarity">
    <text evidence="2">Belongs to the adenylyl cyclase class-3 family.</text>
</comment>
<dbReference type="AlphaFoldDB" id="A0A2H0REE8"/>
<accession>A0A2H0REE8</accession>
<dbReference type="EMBL" id="PCYI01000018">
    <property type="protein sequence ID" value="PIR44873.1"/>
    <property type="molecule type" value="Genomic_DNA"/>
</dbReference>
<dbReference type="PROSITE" id="PS50125">
    <property type="entry name" value="GUANYLATE_CYCLASE_2"/>
    <property type="match status" value="1"/>
</dbReference>
<dbReference type="SUPFAM" id="SSF55073">
    <property type="entry name" value="Nucleotide cyclase"/>
    <property type="match status" value="1"/>
</dbReference>
<dbReference type="GO" id="GO:0030313">
    <property type="term" value="C:cell envelope"/>
    <property type="evidence" value="ECO:0007669"/>
    <property type="project" value="UniProtKB-SubCell"/>
</dbReference>
<dbReference type="SMART" id="SM01080">
    <property type="entry name" value="CHASE2"/>
    <property type="match status" value="1"/>
</dbReference>
<evidence type="ECO:0000256" key="6">
    <source>
        <dbReference type="ARBA" id="ARBA00023136"/>
    </source>
</evidence>
<dbReference type="GO" id="GO:0004016">
    <property type="term" value="F:adenylate cyclase activity"/>
    <property type="evidence" value="ECO:0007669"/>
    <property type="project" value="UniProtKB-ARBA"/>
</dbReference>
<dbReference type="InterPro" id="IPR050697">
    <property type="entry name" value="Adenylyl/Guanylyl_Cyclase_3/4"/>
</dbReference>
<dbReference type="PANTHER" id="PTHR43081">
    <property type="entry name" value="ADENYLATE CYCLASE, TERMINAL-DIFFERENTIATION SPECIFIC-RELATED"/>
    <property type="match status" value="1"/>
</dbReference>
<dbReference type="GO" id="GO:0006171">
    <property type="term" value="P:cAMP biosynthetic process"/>
    <property type="evidence" value="ECO:0007669"/>
    <property type="project" value="TreeGrafter"/>
</dbReference>
<feature type="transmembrane region" description="Helical" evidence="7">
    <location>
        <begin position="296"/>
        <end position="319"/>
    </location>
</feature>
<keyword evidence="3" id="KW-1003">Cell membrane</keyword>
<dbReference type="SMART" id="SM00044">
    <property type="entry name" value="CYCc"/>
    <property type="match status" value="1"/>
</dbReference>